<dbReference type="RefSeq" id="WP_092763221.1">
    <property type="nucleotide sequence ID" value="NZ_CAXBJT010000014.1"/>
</dbReference>
<dbReference type="SUPFAM" id="SSF53613">
    <property type="entry name" value="Ribokinase-like"/>
    <property type="match status" value="1"/>
</dbReference>
<dbReference type="InterPro" id="IPR029056">
    <property type="entry name" value="Ribokinase-like"/>
</dbReference>
<keyword evidence="2" id="KW-0808">Transferase</keyword>
<evidence type="ECO:0000313" key="6">
    <source>
        <dbReference type="Proteomes" id="UP000199283"/>
    </source>
</evidence>
<gene>
    <name evidence="5" type="ORF">SAMN04488526_2516</name>
</gene>
<dbReference type="GO" id="GO:0005829">
    <property type="term" value="C:cytosol"/>
    <property type="evidence" value="ECO:0007669"/>
    <property type="project" value="TreeGrafter"/>
</dbReference>
<dbReference type="Pfam" id="PF00294">
    <property type="entry name" value="PfkB"/>
    <property type="match status" value="1"/>
</dbReference>
<evidence type="ECO:0000256" key="2">
    <source>
        <dbReference type="ARBA" id="ARBA00022679"/>
    </source>
</evidence>
<dbReference type="AlphaFoldDB" id="A0A1H7PG18"/>
<reference evidence="5 6" key="1">
    <citation type="submission" date="2016-10" db="EMBL/GenBank/DDBJ databases">
        <authorList>
            <person name="de Groot N.N."/>
        </authorList>
    </citation>
    <scope>NUCLEOTIDE SEQUENCE [LARGE SCALE GENOMIC DNA]</scope>
    <source>
        <strain evidence="5 6">DSM 14858</strain>
    </source>
</reference>
<dbReference type="GO" id="GO:0006974">
    <property type="term" value="P:DNA damage response"/>
    <property type="evidence" value="ECO:0007669"/>
    <property type="project" value="TreeGrafter"/>
</dbReference>
<organism evidence="5 6">
    <name type="scientific">Jannaschia helgolandensis</name>
    <dbReference type="NCBI Taxonomy" id="188906"/>
    <lineage>
        <taxon>Bacteria</taxon>
        <taxon>Pseudomonadati</taxon>
        <taxon>Pseudomonadota</taxon>
        <taxon>Alphaproteobacteria</taxon>
        <taxon>Rhodobacterales</taxon>
        <taxon>Roseobacteraceae</taxon>
        <taxon>Jannaschia</taxon>
    </lineage>
</organism>
<dbReference type="OrthoDB" id="9776822at2"/>
<dbReference type="PANTHER" id="PTHR43085:SF15">
    <property type="entry name" value="2-DEHYDRO-3-DEOXYGLUCONOKINASE"/>
    <property type="match status" value="1"/>
</dbReference>
<dbReference type="CDD" id="cd01166">
    <property type="entry name" value="KdgK"/>
    <property type="match status" value="1"/>
</dbReference>
<dbReference type="InterPro" id="IPR002173">
    <property type="entry name" value="Carboh/pur_kinase_PfkB_CS"/>
</dbReference>
<dbReference type="EMBL" id="FNZQ01000004">
    <property type="protein sequence ID" value="SEL34245.1"/>
    <property type="molecule type" value="Genomic_DNA"/>
</dbReference>
<dbReference type="GO" id="GO:0019698">
    <property type="term" value="P:D-galacturonate catabolic process"/>
    <property type="evidence" value="ECO:0007669"/>
    <property type="project" value="TreeGrafter"/>
</dbReference>
<dbReference type="InterPro" id="IPR011611">
    <property type="entry name" value="PfkB_dom"/>
</dbReference>
<evidence type="ECO:0000256" key="1">
    <source>
        <dbReference type="ARBA" id="ARBA00010688"/>
    </source>
</evidence>
<dbReference type="Gene3D" id="3.40.1190.20">
    <property type="match status" value="1"/>
</dbReference>
<accession>A0A1H7PG18</accession>
<dbReference type="InterPro" id="IPR050306">
    <property type="entry name" value="PfkB_Carbo_kinase"/>
</dbReference>
<evidence type="ECO:0000256" key="3">
    <source>
        <dbReference type="ARBA" id="ARBA00022777"/>
    </source>
</evidence>
<protein>
    <submittedName>
        <fullName evidence="5">2-dehydro-3-deoxygluconokinase</fullName>
    </submittedName>
</protein>
<dbReference type="PANTHER" id="PTHR43085">
    <property type="entry name" value="HEXOKINASE FAMILY MEMBER"/>
    <property type="match status" value="1"/>
</dbReference>
<sequence length="303" mass="32302">MTDRPLSIACLGEAMVELSLDGDIAHLGFAGDTLNTAIYLRRSLPDVHRVSFVSAVGQDMLSDRMVARIAAEDVSTDHITRHADRIAGAYAIETDTSGERSFVYWRDTSAARTMMTPDSPIQPETLSQFDVVHLSAITLAILAPQARAALMSWVPGYRASGGRIAFDSNYRPRLWEDVPTAQSAVAAMWRETDIGFPSVDDEMALFGDADTAAVMARIEGYGVPTGALKRGESGPLPIGARFDATYAPCDKVVDTTAAGDSFTGGYLAAWLSGADQAAALQTGHSLACRVIGYRGAIIPRSGP</sequence>
<comment type="similarity">
    <text evidence="1">Belongs to the carbohydrate kinase PfkB family.</text>
</comment>
<dbReference type="GO" id="GO:0042840">
    <property type="term" value="P:D-glucuronate catabolic process"/>
    <property type="evidence" value="ECO:0007669"/>
    <property type="project" value="TreeGrafter"/>
</dbReference>
<keyword evidence="3 5" id="KW-0418">Kinase</keyword>
<feature type="domain" description="Carbohydrate kinase PfkB" evidence="4">
    <location>
        <begin position="8"/>
        <end position="299"/>
    </location>
</feature>
<dbReference type="GO" id="GO:0008673">
    <property type="term" value="F:2-dehydro-3-deoxygluconokinase activity"/>
    <property type="evidence" value="ECO:0007669"/>
    <property type="project" value="TreeGrafter"/>
</dbReference>
<evidence type="ECO:0000313" key="5">
    <source>
        <dbReference type="EMBL" id="SEL34245.1"/>
    </source>
</evidence>
<keyword evidence="6" id="KW-1185">Reference proteome</keyword>
<name>A0A1H7PG18_9RHOB</name>
<dbReference type="Proteomes" id="UP000199283">
    <property type="component" value="Unassembled WGS sequence"/>
</dbReference>
<proteinExistence type="inferred from homology"/>
<evidence type="ECO:0000259" key="4">
    <source>
        <dbReference type="Pfam" id="PF00294"/>
    </source>
</evidence>
<dbReference type="STRING" id="188906.SAMN04488526_2516"/>
<dbReference type="PROSITE" id="PS00584">
    <property type="entry name" value="PFKB_KINASES_2"/>
    <property type="match status" value="1"/>
</dbReference>